<keyword evidence="3" id="KW-0812">Transmembrane</keyword>
<comment type="similarity">
    <text evidence="1">Belongs to the low molecular weight phosphotyrosine protein phosphatase family.</text>
</comment>
<dbReference type="PANTHER" id="PTHR47439">
    <property type="entry name" value="LOW MOLECULAR WEIGHT PHOSPHOTYROSINE PROTEIN PHOSPHATASE-RELATED"/>
    <property type="match status" value="1"/>
</dbReference>
<feature type="transmembrane region" description="Helical" evidence="3">
    <location>
        <begin position="20"/>
        <end position="41"/>
    </location>
</feature>
<sequence length="191" mass="21740">MNWSRTKQLSFACSSSFYLISNQLTFFIPMYSILFVCLGNICRSSAAETIFADRVHKAGAAAHFTLDSAGLIDCHEGEEADARMRSHAFAHGYRITHRSRPVTREDLQRFDLIVAMDPNNVAGLLKLARTAEEKDKIVEMAAFLTHHNERFIPDPYYGTHQDFEWVIKLLEDACDGLLSHLLDHLQLDIRP</sequence>
<gene>
    <name evidence="5" type="ORF">EVA_02112</name>
</gene>
<protein>
    <submittedName>
        <fullName evidence="5">Low molecular weight protein-tyrosine-phosphatase</fullName>
    </submittedName>
</protein>
<proteinExistence type="inferred from homology"/>
<reference evidence="5" key="1">
    <citation type="journal article" date="2012" name="PLoS ONE">
        <title>Gene sets for utilization of primary and secondary nutrition supplies in the distal gut of endangered iberian lynx.</title>
        <authorList>
            <person name="Alcaide M."/>
            <person name="Messina E."/>
            <person name="Richter M."/>
            <person name="Bargiela R."/>
            <person name="Peplies J."/>
            <person name="Huws S.A."/>
            <person name="Newbold C.J."/>
            <person name="Golyshin P.N."/>
            <person name="Simon M.A."/>
            <person name="Lopez G."/>
            <person name="Yakimov M.M."/>
            <person name="Ferrer M."/>
        </authorList>
    </citation>
    <scope>NUCLEOTIDE SEQUENCE</scope>
</reference>
<evidence type="ECO:0000313" key="5">
    <source>
        <dbReference type="EMBL" id="EJX09778.1"/>
    </source>
</evidence>
<dbReference type="InterPro" id="IPR017867">
    <property type="entry name" value="Tyr_phospatase_low_mol_wt"/>
</dbReference>
<dbReference type="InterPro" id="IPR036196">
    <property type="entry name" value="Ptyr_pPase_sf"/>
</dbReference>
<evidence type="ECO:0000256" key="2">
    <source>
        <dbReference type="ARBA" id="ARBA00022801"/>
    </source>
</evidence>
<name>J9H1V9_9ZZZZ</name>
<dbReference type="GO" id="GO:0004725">
    <property type="term" value="F:protein tyrosine phosphatase activity"/>
    <property type="evidence" value="ECO:0007669"/>
    <property type="project" value="InterPro"/>
</dbReference>
<evidence type="ECO:0000256" key="3">
    <source>
        <dbReference type="SAM" id="Phobius"/>
    </source>
</evidence>
<comment type="caution">
    <text evidence="5">The sequence shown here is derived from an EMBL/GenBank/DDBJ whole genome shotgun (WGS) entry which is preliminary data.</text>
</comment>
<dbReference type="Gene3D" id="3.40.50.2300">
    <property type="match status" value="1"/>
</dbReference>
<dbReference type="PANTHER" id="PTHR47439:SF1">
    <property type="entry name" value="ACID PHOSPHATASE"/>
    <property type="match status" value="1"/>
</dbReference>
<keyword evidence="2" id="KW-0378">Hydrolase</keyword>
<dbReference type="CDD" id="cd16343">
    <property type="entry name" value="LMWPTP"/>
    <property type="match status" value="1"/>
</dbReference>
<dbReference type="InterPro" id="IPR023485">
    <property type="entry name" value="Ptyr_pPase"/>
</dbReference>
<organism evidence="5">
    <name type="scientific">gut metagenome</name>
    <dbReference type="NCBI Taxonomy" id="749906"/>
    <lineage>
        <taxon>unclassified sequences</taxon>
        <taxon>metagenomes</taxon>
        <taxon>organismal metagenomes</taxon>
    </lineage>
</organism>
<dbReference type="PRINTS" id="PR00719">
    <property type="entry name" value="LMWPTPASE"/>
</dbReference>
<evidence type="ECO:0000256" key="1">
    <source>
        <dbReference type="ARBA" id="ARBA00011063"/>
    </source>
</evidence>
<feature type="domain" description="Phosphotyrosine protein phosphatase I" evidence="4">
    <location>
        <begin position="31"/>
        <end position="180"/>
    </location>
</feature>
<dbReference type="InterPro" id="IPR052995">
    <property type="entry name" value="LMW-PTP"/>
</dbReference>
<dbReference type="EMBL" id="AMCI01000323">
    <property type="protein sequence ID" value="EJX09778.1"/>
    <property type="molecule type" value="Genomic_DNA"/>
</dbReference>
<evidence type="ECO:0000259" key="4">
    <source>
        <dbReference type="SMART" id="SM00226"/>
    </source>
</evidence>
<keyword evidence="3" id="KW-1133">Transmembrane helix</keyword>
<dbReference type="AlphaFoldDB" id="J9H1V9"/>
<accession>J9H1V9</accession>
<dbReference type="SMART" id="SM00226">
    <property type="entry name" value="LMWPc"/>
    <property type="match status" value="1"/>
</dbReference>
<keyword evidence="3" id="KW-0472">Membrane</keyword>
<dbReference type="Pfam" id="PF01451">
    <property type="entry name" value="LMWPc"/>
    <property type="match status" value="1"/>
</dbReference>
<dbReference type="SUPFAM" id="SSF52788">
    <property type="entry name" value="Phosphotyrosine protein phosphatases I"/>
    <property type="match status" value="1"/>
</dbReference>